<evidence type="ECO:0000256" key="4">
    <source>
        <dbReference type="SAM" id="Coils"/>
    </source>
</evidence>
<evidence type="ECO:0000313" key="7">
    <source>
        <dbReference type="Proteomes" id="UP001057481"/>
    </source>
</evidence>
<comment type="caution">
    <text evidence="6">The sequence shown here is derived from an EMBL/GenBank/DDBJ whole genome shotgun (WGS) entry which is preliminary data.</text>
</comment>
<dbReference type="Pfam" id="PF13558">
    <property type="entry name" value="SbcC_Walker_B"/>
    <property type="match status" value="1"/>
</dbReference>
<dbReference type="RefSeq" id="WP_205144336.1">
    <property type="nucleotide sequence ID" value="NZ_JAFBDN010000034.1"/>
</dbReference>
<feature type="coiled-coil region" evidence="4">
    <location>
        <begin position="464"/>
        <end position="512"/>
    </location>
</feature>
<feature type="coiled-coil region" evidence="4">
    <location>
        <begin position="628"/>
        <end position="761"/>
    </location>
</feature>
<dbReference type="PANTHER" id="PTHR32114">
    <property type="entry name" value="ABC TRANSPORTER ABCH.3"/>
    <property type="match status" value="1"/>
</dbReference>
<comment type="subunit">
    <text evidence="2">Heterodimer of SbcC and SbcD.</text>
</comment>
<dbReference type="InterPro" id="IPR027417">
    <property type="entry name" value="P-loop_NTPase"/>
</dbReference>
<feature type="coiled-coil region" evidence="4">
    <location>
        <begin position="792"/>
        <end position="826"/>
    </location>
</feature>
<reference evidence="6" key="1">
    <citation type="submission" date="2021-04" db="EMBL/GenBank/DDBJ databases">
        <title>Taxonomic assessment of Weissella genus.</title>
        <authorList>
            <person name="Fanelli F."/>
            <person name="Chieffi D."/>
            <person name="Dell'Aquila A."/>
            <person name="Gyu-Sung C."/>
            <person name="Franz C.M.A.P."/>
            <person name="Fusco V."/>
        </authorList>
    </citation>
    <scope>NUCLEOTIDE SEQUENCE</scope>
    <source>
        <strain evidence="6">LMG 25373</strain>
    </source>
</reference>
<dbReference type="InterPro" id="IPR038729">
    <property type="entry name" value="Rad50/SbcC_AAA"/>
</dbReference>
<evidence type="ECO:0000256" key="1">
    <source>
        <dbReference type="ARBA" id="ARBA00006930"/>
    </source>
</evidence>
<dbReference type="Gene3D" id="3.40.50.300">
    <property type="entry name" value="P-loop containing nucleotide triphosphate hydrolases"/>
    <property type="match status" value="2"/>
</dbReference>
<name>A0ABT0VJY6_9LACO</name>
<sequence length="1061" mass="120203">MRPLKLEMDYFGPYQHASIDFSKFTNVPLFLISGPTGAGKTTIFDAMTYALFDVGSGSRQPEEMRSDFASATDFTEVRFQFEHQGKRYLVIRSPQQERAKKRTSGTKIEKAQASIAEYDSVNKQEIGMGFTKKTEVNLFLSELLGLTAEQFRQIILLPQAQFQKFLAAKSDKKEEILRQLFGTGYFRAFMDKLKERQKSLNKDAETLSMELKTLFSSIEWRVEQAEQFKEARDLTEQKNVLTQAIRAQEKTVAAAKEHTDNTANHLVSVSRAYEQGLQLKNVYDQLINQEEKQAELTAAAGTINKAKQQLLKYQWAQNNLNLYQQLAELAQQSATGTTALDKETQVYTQISSEIKKEEIKLNKLQANDINIAKMQAMQQTLLTATLPALKQRNQLLSVTSENQKQLAVLMEQQGILKQELTTQAEQQQAMIVEKQELSAQLATKDFYYEALRNFNDLVSQATAIVTLKDEKHQLEIKSDTLREQASELIKTIEKLERQIALQRKTRRTLMIKQLQNELTDDMPCVVCGALEHPNSATGALVTDQQIKVAIEQLEKTEQQLPQKKAELAQVEQEKRVNAEKLTTTTEELTTQNSQLEHGWQCLLQKLTGNFENVNWSEKFDATSGKASFKLVNDNLRNATEQIEKLNEKQQKSTQVIDELKQKIAANRATNTLIEQNSKQTNQVLTSLDKQQPELRTLDKTSVQNEITTLENQINQQQKALREQQAKLQELKLSEATSLSRVKTLQDNLEHAQQTLVTKQAVWENEILLSAPGKLTTSEISKLMNDTMKANPISELVAKIKQYETRLEETERNIQELTQKIDQQTLPDLTELMRNREEAKVSHETCQQRLFEQTTQLNVLNKIDQQITQILAKQGQKMQELADISQLAGVINGNNLENLPLERYILQSYLLEVLEYANYNYLGQLTNGRYQFRLKQEKASRSNQTGLEIEVYDNDVNEYRSVETLSGGESFLAALAIALALAAVIQNKAGGVAIDALFIDEGFGALDQETLAKAMATLADLEQSGRMIGVISHVTSMQEQIGQQLLIKKAGDGQSTITYSLL</sequence>
<evidence type="ECO:0000256" key="2">
    <source>
        <dbReference type="ARBA" id="ARBA00011322"/>
    </source>
</evidence>
<gene>
    <name evidence="6" type="ORF">KAK10_04720</name>
</gene>
<dbReference type="EMBL" id="JAGMVS010000058">
    <property type="protein sequence ID" value="MCM2437214.1"/>
    <property type="molecule type" value="Genomic_DNA"/>
</dbReference>
<feature type="coiled-coil region" evidence="4">
    <location>
        <begin position="546"/>
        <end position="573"/>
    </location>
</feature>
<protein>
    <recommendedName>
        <fullName evidence="3">Nuclease SbcCD subunit C</fullName>
    </recommendedName>
</protein>
<organism evidence="6 7">
    <name type="scientific">Periweissella beninensis</name>
    <dbReference type="NCBI Taxonomy" id="504936"/>
    <lineage>
        <taxon>Bacteria</taxon>
        <taxon>Bacillati</taxon>
        <taxon>Bacillota</taxon>
        <taxon>Bacilli</taxon>
        <taxon>Lactobacillales</taxon>
        <taxon>Lactobacillaceae</taxon>
        <taxon>Periweissella</taxon>
    </lineage>
</organism>
<dbReference type="SUPFAM" id="SSF52540">
    <property type="entry name" value="P-loop containing nucleoside triphosphate hydrolases"/>
    <property type="match status" value="2"/>
</dbReference>
<feature type="coiled-coil region" evidence="4">
    <location>
        <begin position="190"/>
        <end position="251"/>
    </location>
</feature>
<feature type="domain" description="Rad50/SbcC-type AAA" evidence="5">
    <location>
        <begin position="5"/>
        <end position="219"/>
    </location>
</feature>
<keyword evidence="4" id="KW-0175">Coiled coil</keyword>
<keyword evidence="7" id="KW-1185">Reference proteome</keyword>
<accession>A0ABT0VJY6</accession>
<evidence type="ECO:0000259" key="5">
    <source>
        <dbReference type="Pfam" id="PF13476"/>
    </source>
</evidence>
<comment type="similarity">
    <text evidence="1">Belongs to the SMC family. SbcC subfamily.</text>
</comment>
<dbReference type="Pfam" id="PF13476">
    <property type="entry name" value="AAA_23"/>
    <property type="match status" value="1"/>
</dbReference>
<dbReference type="PANTHER" id="PTHR32114:SF2">
    <property type="entry name" value="ABC TRANSPORTER ABCH.3"/>
    <property type="match status" value="1"/>
</dbReference>
<proteinExistence type="inferred from homology"/>
<dbReference type="Proteomes" id="UP001057481">
    <property type="component" value="Unassembled WGS sequence"/>
</dbReference>
<evidence type="ECO:0000313" key="6">
    <source>
        <dbReference type="EMBL" id="MCM2437214.1"/>
    </source>
</evidence>
<evidence type="ECO:0000256" key="3">
    <source>
        <dbReference type="ARBA" id="ARBA00013368"/>
    </source>
</evidence>